<dbReference type="EMBL" id="ML119645">
    <property type="protein sequence ID" value="RPA87950.1"/>
    <property type="molecule type" value="Genomic_DNA"/>
</dbReference>
<name>A0A3N4IUR0_ASCIM</name>
<dbReference type="Proteomes" id="UP000275078">
    <property type="component" value="Unassembled WGS sequence"/>
</dbReference>
<keyword evidence="4" id="KW-0238">DNA-binding</keyword>
<accession>A0A3N4IUR0</accession>
<dbReference type="STRING" id="1160509.A0A3N4IUR0"/>
<keyword evidence="5" id="KW-1185">Reference proteome</keyword>
<dbReference type="InterPro" id="IPR045091">
    <property type="entry name" value="Mad2-like"/>
</dbReference>
<evidence type="ECO:0000256" key="2">
    <source>
        <dbReference type="SAM" id="MobiDB-lite"/>
    </source>
</evidence>
<feature type="domain" description="HORMA" evidence="3">
    <location>
        <begin position="9"/>
        <end position="209"/>
    </location>
</feature>
<dbReference type="PANTHER" id="PTHR11842">
    <property type="entry name" value="MITOTIC SPINDLE ASSEMBLY CHECKPOINT PROTEIN MAD2"/>
    <property type="match status" value="1"/>
</dbReference>
<evidence type="ECO:0000313" key="4">
    <source>
        <dbReference type="EMBL" id="RPA87950.1"/>
    </source>
</evidence>
<evidence type="ECO:0000256" key="1">
    <source>
        <dbReference type="ARBA" id="ARBA00010348"/>
    </source>
</evidence>
<evidence type="ECO:0000259" key="3">
    <source>
        <dbReference type="PROSITE" id="PS50815"/>
    </source>
</evidence>
<reference evidence="4 5" key="1">
    <citation type="journal article" date="2018" name="Nat. Ecol. Evol.">
        <title>Pezizomycetes genomes reveal the molecular basis of ectomycorrhizal truffle lifestyle.</title>
        <authorList>
            <person name="Murat C."/>
            <person name="Payen T."/>
            <person name="Noel B."/>
            <person name="Kuo A."/>
            <person name="Morin E."/>
            <person name="Chen J."/>
            <person name="Kohler A."/>
            <person name="Krizsan K."/>
            <person name="Balestrini R."/>
            <person name="Da Silva C."/>
            <person name="Montanini B."/>
            <person name="Hainaut M."/>
            <person name="Levati E."/>
            <person name="Barry K.W."/>
            <person name="Belfiori B."/>
            <person name="Cichocki N."/>
            <person name="Clum A."/>
            <person name="Dockter R.B."/>
            <person name="Fauchery L."/>
            <person name="Guy J."/>
            <person name="Iotti M."/>
            <person name="Le Tacon F."/>
            <person name="Lindquist E.A."/>
            <person name="Lipzen A."/>
            <person name="Malagnac F."/>
            <person name="Mello A."/>
            <person name="Molinier V."/>
            <person name="Miyauchi S."/>
            <person name="Poulain J."/>
            <person name="Riccioni C."/>
            <person name="Rubini A."/>
            <person name="Sitrit Y."/>
            <person name="Splivallo R."/>
            <person name="Traeger S."/>
            <person name="Wang M."/>
            <person name="Zifcakova L."/>
            <person name="Wipf D."/>
            <person name="Zambonelli A."/>
            <person name="Paolocci F."/>
            <person name="Nowrousian M."/>
            <person name="Ottonello S."/>
            <person name="Baldrian P."/>
            <person name="Spatafora J.W."/>
            <person name="Henrissat B."/>
            <person name="Nagy L.G."/>
            <person name="Aury J.M."/>
            <person name="Wincker P."/>
            <person name="Grigoriev I.V."/>
            <person name="Bonfante P."/>
            <person name="Martin F.M."/>
        </authorList>
    </citation>
    <scope>NUCLEOTIDE SEQUENCE [LARGE SCALE GENOMIC DNA]</scope>
    <source>
        <strain evidence="4 5">RN42</strain>
    </source>
</reference>
<dbReference type="SUPFAM" id="SSF56019">
    <property type="entry name" value="The spindle assembly checkpoint protein mad2"/>
    <property type="match status" value="1"/>
</dbReference>
<dbReference type="GO" id="GO:0016035">
    <property type="term" value="C:zeta DNA polymerase complex"/>
    <property type="evidence" value="ECO:0007669"/>
    <property type="project" value="TreeGrafter"/>
</dbReference>
<dbReference type="GO" id="GO:0003677">
    <property type="term" value="F:DNA binding"/>
    <property type="evidence" value="ECO:0007669"/>
    <property type="project" value="UniProtKB-KW"/>
</dbReference>
<dbReference type="InterPro" id="IPR003511">
    <property type="entry name" value="HORMA_dom"/>
</dbReference>
<dbReference type="OrthoDB" id="21254at2759"/>
<dbReference type="AlphaFoldDB" id="A0A3N4IUR0"/>
<dbReference type="PROSITE" id="PS50815">
    <property type="entry name" value="HORMA"/>
    <property type="match status" value="1"/>
</dbReference>
<dbReference type="PANTHER" id="PTHR11842:SF10">
    <property type="entry name" value="MITOTIC SPINDLE ASSEMBLY CHECKPOINT PROTEIN MAD2B"/>
    <property type="match status" value="1"/>
</dbReference>
<protein>
    <submittedName>
        <fullName evidence="4">DNA-binding protein</fullName>
    </submittedName>
</protein>
<dbReference type="InterPro" id="IPR036570">
    <property type="entry name" value="HORMA_dom_sf"/>
</dbReference>
<organism evidence="4 5">
    <name type="scientific">Ascobolus immersus RN42</name>
    <dbReference type="NCBI Taxonomy" id="1160509"/>
    <lineage>
        <taxon>Eukaryota</taxon>
        <taxon>Fungi</taxon>
        <taxon>Dikarya</taxon>
        <taxon>Ascomycota</taxon>
        <taxon>Pezizomycotina</taxon>
        <taxon>Pezizomycetes</taxon>
        <taxon>Pezizales</taxon>
        <taxon>Ascobolaceae</taxon>
        <taxon>Ascobolus</taxon>
    </lineage>
</organism>
<gene>
    <name evidence="4" type="ORF">BJ508DRAFT_665</name>
</gene>
<sequence length="238" mass="26549">MSSQPAQPPTLLNTFTTFLTVTLHSILYHRQLYDPSLFLAAKKYNIPVRQCRHPELCNWIDDCIAQIAELMADPTAGVDAVNVVVFSPPPEEKPLERFVVDVGGLLKGELGKELREEERKEVENQFRAAVGKVCVACERMGELPEGCTFTVAVDAREDLEERIPRKARRLEKEGRAAIAPSQGRTTSSSQKGRELQTVQFGDGLGSMVVSIQESKRKQIYYATTQLETQVEEDPDVTA</sequence>
<evidence type="ECO:0000313" key="5">
    <source>
        <dbReference type="Proteomes" id="UP000275078"/>
    </source>
</evidence>
<feature type="region of interest" description="Disordered" evidence="2">
    <location>
        <begin position="170"/>
        <end position="194"/>
    </location>
</feature>
<comment type="similarity">
    <text evidence="1">Belongs to the MAD2 family.</text>
</comment>
<dbReference type="Gene3D" id="3.30.900.10">
    <property type="entry name" value="HORMA domain"/>
    <property type="match status" value="1"/>
</dbReference>
<proteinExistence type="inferred from homology"/>